<dbReference type="Gene3D" id="1.10.1740.10">
    <property type="match status" value="1"/>
</dbReference>
<evidence type="ECO:0000256" key="1">
    <source>
        <dbReference type="ARBA" id="ARBA00010641"/>
    </source>
</evidence>
<dbReference type="PANTHER" id="PTHR43133:SF51">
    <property type="entry name" value="RNA POLYMERASE SIGMA FACTOR"/>
    <property type="match status" value="1"/>
</dbReference>
<evidence type="ECO:0000259" key="6">
    <source>
        <dbReference type="Pfam" id="PF08281"/>
    </source>
</evidence>
<dbReference type="OrthoDB" id="9795666at2"/>
<accession>A0A1H9MJR3</accession>
<dbReference type="PANTHER" id="PTHR43133">
    <property type="entry name" value="RNA POLYMERASE ECF-TYPE SIGMA FACTO"/>
    <property type="match status" value="1"/>
</dbReference>
<evidence type="ECO:0000256" key="4">
    <source>
        <dbReference type="ARBA" id="ARBA00023163"/>
    </source>
</evidence>
<keyword evidence="3" id="KW-0731">Sigma factor</keyword>
<dbReference type="GO" id="GO:0003677">
    <property type="term" value="F:DNA binding"/>
    <property type="evidence" value="ECO:0007669"/>
    <property type="project" value="InterPro"/>
</dbReference>
<feature type="domain" description="RNA polymerase sigma-70 region 2" evidence="5">
    <location>
        <begin position="10"/>
        <end position="72"/>
    </location>
</feature>
<dbReference type="AlphaFoldDB" id="A0A1H9MJR3"/>
<comment type="similarity">
    <text evidence="1">Belongs to the sigma-70 factor family. ECF subfamily.</text>
</comment>
<proteinExistence type="inferred from homology"/>
<dbReference type="Proteomes" id="UP000182584">
    <property type="component" value="Unassembled WGS sequence"/>
</dbReference>
<gene>
    <name evidence="7" type="ORF">SAMN04487884_103125</name>
</gene>
<protein>
    <submittedName>
        <fullName evidence="7">RNA polymerase sigma-70 factor, ECF subfamily</fullName>
    </submittedName>
</protein>
<keyword evidence="4" id="KW-0804">Transcription</keyword>
<dbReference type="SUPFAM" id="SSF88946">
    <property type="entry name" value="Sigma2 domain of RNA polymerase sigma factors"/>
    <property type="match status" value="1"/>
</dbReference>
<dbReference type="InterPro" id="IPR013249">
    <property type="entry name" value="RNA_pol_sigma70_r4_t2"/>
</dbReference>
<dbReference type="RefSeq" id="WP_074754347.1">
    <property type="nucleotide sequence ID" value="NZ_FOGJ01000003.1"/>
</dbReference>
<keyword evidence="2" id="KW-0805">Transcription regulation</keyword>
<feature type="domain" description="RNA polymerase sigma factor 70 region 4 type 2" evidence="6">
    <location>
        <begin position="98"/>
        <end position="147"/>
    </location>
</feature>
<evidence type="ECO:0000313" key="7">
    <source>
        <dbReference type="EMBL" id="SER23685.1"/>
    </source>
</evidence>
<evidence type="ECO:0000256" key="3">
    <source>
        <dbReference type="ARBA" id="ARBA00023082"/>
    </source>
</evidence>
<dbReference type="InterPro" id="IPR013325">
    <property type="entry name" value="RNA_pol_sigma_r2"/>
</dbReference>
<organism evidence="7 8">
    <name type="scientific">Butyrivibrio fibrisolvens</name>
    <dbReference type="NCBI Taxonomy" id="831"/>
    <lineage>
        <taxon>Bacteria</taxon>
        <taxon>Bacillati</taxon>
        <taxon>Bacillota</taxon>
        <taxon>Clostridia</taxon>
        <taxon>Lachnospirales</taxon>
        <taxon>Lachnospiraceae</taxon>
        <taxon>Butyrivibrio</taxon>
    </lineage>
</organism>
<dbReference type="CDD" id="cd06171">
    <property type="entry name" value="Sigma70_r4"/>
    <property type="match status" value="1"/>
</dbReference>
<dbReference type="InterPro" id="IPR007627">
    <property type="entry name" value="RNA_pol_sigma70_r2"/>
</dbReference>
<dbReference type="Gene3D" id="1.10.10.10">
    <property type="entry name" value="Winged helix-like DNA-binding domain superfamily/Winged helix DNA-binding domain"/>
    <property type="match status" value="1"/>
</dbReference>
<dbReference type="SUPFAM" id="SSF88659">
    <property type="entry name" value="Sigma3 and sigma4 domains of RNA polymerase sigma factors"/>
    <property type="match status" value="1"/>
</dbReference>
<dbReference type="InterPro" id="IPR013324">
    <property type="entry name" value="RNA_pol_sigma_r3/r4-like"/>
</dbReference>
<dbReference type="Pfam" id="PF04542">
    <property type="entry name" value="Sigma70_r2"/>
    <property type="match status" value="1"/>
</dbReference>
<dbReference type="InterPro" id="IPR039425">
    <property type="entry name" value="RNA_pol_sigma-70-like"/>
</dbReference>
<evidence type="ECO:0000259" key="5">
    <source>
        <dbReference type="Pfam" id="PF04542"/>
    </source>
</evidence>
<sequence>MDEQEVRRVVKDYSDMIKRISYNYLQHTYDCDDICQTVFLKYLTGNISFESREHEKAWMVRTTINACHDLKKSAFFRKTVALDEVAKEEAPQTKKSEVLEEIWKLPGNYRAAIYLHYYEGYSTEEIADIMGKRKTAVSKYLSRGRKILKDALSDEYACFYKAGEQYAK</sequence>
<dbReference type="GO" id="GO:0006352">
    <property type="term" value="P:DNA-templated transcription initiation"/>
    <property type="evidence" value="ECO:0007669"/>
    <property type="project" value="InterPro"/>
</dbReference>
<name>A0A1H9MJR3_BUTFI</name>
<dbReference type="InterPro" id="IPR014284">
    <property type="entry name" value="RNA_pol_sigma-70_dom"/>
</dbReference>
<dbReference type="EMBL" id="FOGJ01000003">
    <property type="protein sequence ID" value="SER23685.1"/>
    <property type="molecule type" value="Genomic_DNA"/>
</dbReference>
<reference evidence="7 8" key="1">
    <citation type="submission" date="2016-10" db="EMBL/GenBank/DDBJ databases">
        <authorList>
            <person name="de Groot N.N."/>
        </authorList>
    </citation>
    <scope>NUCLEOTIDE SEQUENCE [LARGE SCALE GENOMIC DNA]</scope>
    <source>
        <strain evidence="7 8">AR40</strain>
    </source>
</reference>
<dbReference type="Pfam" id="PF08281">
    <property type="entry name" value="Sigma70_r4_2"/>
    <property type="match status" value="1"/>
</dbReference>
<evidence type="ECO:0000313" key="8">
    <source>
        <dbReference type="Proteomes" id="UP000182584"/>
    </source>
</evidence>
<evidence type="ECO:0000256" key="2">
    <source>
        <dbReference type="ARBA" id="ARBA00023015"/>
    </source>
</evidence>
<dbReference type="GO" id="GO:0016987">
    <property type="term" value="F:sigma factor activity"/>
    <property type="evidence" value="ECO:0007669"/>
    <property type="project" value="UniProtKB-KW"/>
</dbReference>
<dbReference type="InterPro" id="IPR036388">
    <property type="entry name" value="WH-like_DNA-bd_sf"/>
</dbReference>
<dbReference type="NCBIfam" id="TIGR02937">
    <property type="entry name" value="sigma70-ECF"/>
    <property type="match status" value="1"/>
</dbReference>